<accession>A0A1G8H9X9</accession>
<evidence type="ECO:0008006" key="4">
    <source>
        <dbReference type="Google" id="ProtNLM"/>
    </source>
</evidence>
<reference evidence="2 3" key="1">
    <citation type="submission" date="2016-10" db="EMBL/GenBank/DDBJ databases">
        <authorList>
            <person name="de Groot N.N."/>
        </authorList>
    </citation>
    <scope>NUCLEOTIDE SEQUENCE [LARGE SCALE GENOMIC DNA]</scope>
    <source>
        <strain evidence="3">P4B,CCM 7963,CECT 7998,DSM 25260,IBRC-M 10614,KCTC 13821</strain>
    </source>
</reference>
<feature type="transmembrane region" description="Helical" evidence="1">
    <location>
        <begin position="262"/>
        <end position="280"/>
    </location>
</feature>
<evidence type="ECO:0000313" key="2">
    <source>
        <dbReference type="EMBL" id="SDI03478.1"/>
    </source>
</evidence>
<proteinExistence type="predicted"/>
<dbReference type="Proteomes" id="UP000199017">
    <property type="component" value="Unassembled WGS sequence"/>
</dbReference>
<protein>
    <recommendedName>
        <fullName evidence="4">DUF3231 family protein</fullName>
    </recommendedName>
</protein>
<evidence type="ECO:0000256" key="1">
    <source>
        <dbReference type="SAM" id="Phobius"/>
    </source>
</evidence>
<dbReference type="Gene3D" id="1.20.1260.10">
    <property type="match status" value="2"/>
</dbReference>
<dbReference type="RefSeq" id="WP_091583695.1">
    <property type="nucleotide sequence ID" value="NZ_FNDU01000004.1"/>
</dbReference>
<keyword evidence="1" id="KW-0472">Membrane</keyword>
<dbReference type="AlphaFoldDB" id="A0A1G8H9X9"/>
<dbReference type="InterPro" id="IPR012347">
    <property type="entry name" value="Ferritin-like"/>
</dbReference>
<keyword evidence="1" id="KW-1133">Transmembrane helix</keyword>
<gene>
    <name evidence="2" type="ORF">SAMN05216352_104173</name>
</gene>
<sequence length="333" mass="37957">MEQNIKLTAAELSQLWTSYQNDSGSICLLEHFLATVEDNEIRPILEHALHLSKTHIEKITAIFTEENYPLPKGFSVNEDLQLKVPRLFSDHFMLQFMNQMAQISLNGYSVSKSLAVRSDIDEFYSQCLTEAIQLDTMVKNTLLSKGLYIRSPYIPYPEKVDFVKKQNFLTGWLGERRPLLSLEMTNIYANFQRNALGIATLVGFSQVANSNNIAQYFVRGKRLASKHNEIFSSLLREDDLPVSMPSDTYVTESRIPPFSDRLMMFIVTSLIALGVGYYGTSISTCLRRDLTVHYDRLLQEILKYSEDGANILIENGWMEEPPRASDRDGLANT</sequence>
<evidence type="ECO:0000313" key="3">
    <source>
        <dbReference type="Proteomes" id="UP000199017"/>
    </source>
</evidence>
<keyword evidence="3" id="KW-1185">Reference proteome</keyword>
<keyword evidence="1" id="KW-0812">Transmembrane</keyword>
<dbReference type="EMBL" id="FNDU01000004">
    <property type="protein sequence ID" value="SDI03478.1"/>
    <property type="molecule type" value="Genomic_DNA"/>
</dbReference>
<name>A0A1G8H9X9_9BACI</name>
<dbReference type="Pfam" id="PF11553">
    <property type="entry name" value="DUF3231"/>
    <property type="match status" value="2"/>
</dbReference>
<dbReference type="InterPro" id="IPR021617">
    <property type="entry name" value="DUF3231"/>
</dbReference>
<dbReference type="STRING" id="930129.SAMN05216352_104173"/>
<organism evidence="2 3">
    <name type="scientific">Alteribacillus bidgolensis</name>
    <dbReference type="NCBI Taxonomy" id="930129"/>
    <lineage>
        <taxon>Bacteria</taxon>
        <taxon>Bacillati</taxon>
        <taxon>Bacillota</taxon>
        <taxon>Bacilli</taxon>
        <taxon>Bacillales</taxon>
        <taxon>Bacillaceae</taxon>
        <taxon>Alteribacillus</taxon>
    </lineage>
</organism>
<dbReference type="OrthoDB" id="1675670at2"/>